<proteinExistence type="predicted"/>
<sequence length="74" mass="8721">MYQKEKNMRKSGNCEGHVSEREEYKPELSREIPKQTTRYYGRTSTQTSTTLRKVIRCAKRACCKSPQDDIDKDM</sequence>
<comment type="caution">
    <text evidence="2">The sequence shown here is derived from an EMBL/GenBank/DDBJ whole genome shotgun (WGS) entry which is preliminary data.</text>
</comment>
<accession>A0AAW1IAN9</accession>
<dbReference type="EMBL" id="JASPKY010000725">
    <property type="protein sequence ID" value="KAK9686175.1"/>
    <property type="molecule type" value="Genomic_DNA"/>
</dbReference>
<feature type="compositionally biased region" description="Polar residues" evidence="1">
    <location>
        <begin position="34"/>
        <end position="45"/>
    </location>
</feature>
<organism evidence="2 3">
    <name type="scientific">Popillia japonica</name>
    <name type="common">Japanese beetle</name>
    <dbReference type="NCBI Taxonomy" id="7064"/>
    <lineage>
        <taxon>Eukaryota</taxon>
        <taxon>Metazoa</taxon>
        <taxon>Ecdysozoa</taxon>
        <taxon>Arthropoda</taxon>
        <taxon>Hexapoda</taxon>
        <taxon>Insecta</taxon>
        <taxon>Pterygota</taxon>
        <taxon>Neoptera</taxon>
        <taxon>Endopterygota</taxon>
        <taxon>Coleoptera</taxon>
        <taxon>Polyphaga</taxon>
        <taxon>Scarabaeiformia</taxon>
        <taxon>Scarabaeidae</taxon>
        <taxon>Rutelinae</taxon>
        <taxon>Popillia</taxon>
    </lineage>
</organism>
<feature type="compositionally biased region" description="Basic and acidic residues" evidence="1">
    <location>
        <begin position="17"/>
        <end position="33"/>
    </location>
</feature>
<reference evidence="2 3" key="1">
    <citation type="journal article" date="2024" name="BMC Genomics">
        <title>De novo assembly and annotation of Popillia japonica's genome with initial clues to its potential as an invasive pest.</title>
        <authorList>
            <person name="Cucini C."/>
            <person name="Boschi S."/>
            <person name="Funari R."/>
            <person name="Cardaioli E."/>
            <person name="Iannotti N."/>
            <person name="Marturano G."/>
            <person name="Paoli F."/>
            <person name="Bruttini M."/>
            <person name="Carapelli A."/>
            <person name="Frati F."/>
            <person name="Nardi F."/>
        </authorList>
    </citation>
    <scope>NUCLEOTIDE SEQUENCE [LARGE SCALE GENOMIC DNA]</scope>
    <source>
        <strain evidence="2">DMR45628</strain>
    </source>
</reference>
<dbReference type="Proteomes" id="UP001458880">
    <property type="component" value="Unassembled WGS sequence"/>
</dbReference>
<keyword evidence="3" id="KW-1185">Reference proteome</keyword>
<feature type="region of interest" description="Disordered" evidence="1">
    <location>
        <begin position="1"/>
        <end position="45"/>
    </location>
</feature>
<evidence type="ECO:0000256" key="1">
    <source>
        <dbReference type="SAM" id="MobiDB-lite"/>
    </source>
</evidence>
<evidence type="ECO:0000313" key="2">
    <source>
        <dbReference type="EMBL" id="KAK9686175.1"/>
    </source>
</evidence>
<evidence type="ECO:0000313" key="3">
    <source>
        <dbReference type="Proteomes" id="UP001458880"/>
    </source>
</evidence>
<gene>
    <name evidence="2" type="ORF">QE152_g37385</name>
</gene>
<dbReference type="AlphaFoldDB" id="A0AAW1IAN9"/>
<protein>
    <submittedName>
        <fullName evidence="2">Uncharacterized protein</fullName>
    </submittedName>
</protein>
<name>A0AAW1IAN9_POPJA</name>